<reference evidence="7" key="1">
    <citation type="submission" date="2016-10" db="EMBL/GenBank/DDBJ databases">
        <authorList>
            <person name="Varghese N."/>
            <person name="Submissions S."/>
        </authorList>
    </citation>
    <scope>NUCLEOTIDE SEQUENCE [LARGE SCALE GENOMIC DNA]</scope>
    <source>
        <strain evidence="7">CGMCC 1.6981</strain>
    </source>
</reference>
<organism evidence="6 7">
    <name type="scientific">Halomonas korlensis</name>
    <dbReference type="NCBI Taxonomy" id="463301"/>
    <lineage>
        <taxon>Bacteria</taxon>
        <taxon>Pseudomonadati</taxon>
        <taxon>Pseudomonadota</taxon>
        <taxon>Gammaproteobacteria</taxon>
        <taxon>Oceanospirillales</taxon>
        <taxon>Halomonadaceae</taxon>
        <taxon>Halomonas</taxon>
    </lineage>
</organism>
<keyword evidence="7" id="KW-1185">Reference proteome</keyword>
<dbReference type="GO" id="GO:0008115">
    <property type="term" value="F:sarcosine oxidase activity"/>
    <property type="evidence" value="ECO:0007669"/>
    <property type="project" value="TreeGrafter"/>
</dbReference>
<dbReference type="Gene3D" id="3.50.50.60">
    <property type="entry name" value="FAD/NAD(P)-binding domain"/>
    <property type="match status" value="1"/>
</dbReference>
<dbReference type="InterPro" id="IPR006076">
    <property type="entry name" value="FAD-dep_OxRdtase"/>
</dbReference>
<protein>
    <submittedName>
        <fullName evidence="6">Sarcosine oxidase</fullName>
    </submittedName>
</protein>
<accession>A0A1I7GJN5</accession>
<dbReference type="STRING" id="463301.SAMN04487955_10359"/>
<dbReference type="PANTHER" id="PTHR10961">
    <property type="entry name" value="PEROXISOMAL SARCOSINE OXIDASE"/>
    <property type="match status" value="1"/>
</dbReference>
<proteinExistence type="predicted"/>
<gene>
    <name evidence="6" type="ORF">SAMN04487955_10359</name>
</gene>
<name>A0A1I7GJN5_9GAMM</name>
<evidence type="ECO:0000313" key="6">
    <source>
        <dbReference type="EMBL" id="SFU48648.1"/>
    </source>
</evidence>
<evidence type="ECO:0000256" key="2">
    <source>
        <dbReference type="ARBA" id="ARBA00022630"/>
    </source>
</evidence>
<dbReference type="OrthoDB" id="9806257at2"/>
<dbReference type="AlphaFoldDB" id="A0A1I7GJN5"/>
<keyword evidence="3" id="KW-0274">FAD</keyword>
<comment type="cofactor">
    <cofactor evidence="1">
        <name>FAD</name>
        <dbReference type="ChEBI" id="CHEBI:57692"/>
    </cofactor>
</comment>
<dbReference type="EMBL" id="FPBP01000003">
    <property type="protein sequence ID" value="SFU48648.1"/>
    <property type="molecule type" value="Genomic_DNA"/>
</dbReference>
<evidence type="ECO:0000256" key="3">
    <source>
        <dbReference type="ARBA" id="ARBA00022827"/>
    </source>
</evidence>
<keyword evidence="2" id="KW-0285">Flavoprotein</keyword>
<evidence type="ECO:0000256" key="4">
    <source>
        <dbReference type="ARBA" id="ARBA00023002"/>
    </source>
</evidence>
<dbReference type="Proteomes" id="UP000198693">
    <property type="component" value="Unassembled WGS sequence"/>
</dbReference>
<dbReference type="SUPFAM" id="SSF51905">
    <property type="entry name" value="FAD/NAD(P)-binding domain"/>
    <property type="match status" value="1"/>
</dbReference>
<feature type="domain" description="FAD dependent oxidoreductase" evidence="5">
    <location>
        <begin position="2"/>
        <end position="352"/>
    </location>
</feature>
<dbReference type="GO" id="GO:0050660">
    <property type="term" value="F:flavin adenine dinucleotide binding"/>
    <property type="evidence" value="ECO:0007669"/>
    <property type="project" value="InterPro"/>
</dbReference>
<sequence length="397" mass="44037">MKVAVIGLGAIGVQILWQLSRQDYVEVQGFDTAYPGHSMAGAGGDSRLFWNLELAELAYTPLIQRAAVAWRELETVSGAVLRDQTGVLVYGDEGDAQLDCAVNSADLIGSPIKLLSVSELRKRFPQFRFTEKSLGIWDQEGAVILPERTVAVTGEIARYNGATIHEFAPVFSIDPSGPRITVTSRIGTQEFDRVVVACGGWTTKLLPHIRDEVVVRRLTSMWFHGGDDNYLTDFPPFLRAAPSYCYGVPSHDARSVKLGLGFNDHYVTGDADSLPRHLTGEALEEQLSKFEWIQQKMLPGLARRPYRVETYVESYTRSMIEYIHRHPENENVVIMTGFSGHGFRVAPVLGEIGCQIALEGKSDIDISFMERTEPAFTILDKEQGITTHNSVMNSRGA</sequence>
<dbReference type="PANTHER" id="PTHR10961:SF7">
    <property type="entry name" value="FAD DEPENDENT OXIDOREDUCTASE DOMAIN-CONTAINING PROTEIN"/>
    <property type="match status" value="1"/>
</dbReference>
<dbReference type="Gene3D" id="3.30.9.10">
    <property type="entry name" value="D-Amino Acid Oxidase, subunit A, domain 2"/>
    <property type="match status" value="1"/>
</dbReference>
<evidence type="ECO:0000259" key="5">
    <source>
        <dbReference type="Pfam" id="PF01266"/>
    </source>
</evidence>
<dbReference type="RefSeq" id="WP_089793566.1">
    <property type="nucleotide sequence ID" value="NZ_FPBP01000003.1"/>
</dbReference>
<evidence type="ECO:0000313" key="7">
    <source>
        <dbReference type="Proteomes" id="UP000198693"/>
    </source>
</evidence>
<evidence type="ECO:0000256" key="1">
    <source>
        <dbReference type="ARBA" id="ARBA00001974"/>
    </source>
</evidence>
<dbReference type="InterPro" id="IPR036188">
    <property type="entry name" value="FAD/NAD-bd_sf"/>
</dbReference>
<dbReference type="InterPro" id="IPR045170">
    <property type="entry name" value="MTOX"/>
</dbReference>
<keyword evidence="4" id="KW-0560">Oxidoreductase</keyword>
<dbReference type="Pfam" id="PF01266">
    <property type="entry name" value="DAO"/>
    <property type="match status" value="1"/>
</dbReference>